<feature type="repeat" description="ANK" evidence="3">
    <location>
        <begin position="114"/>
        <end position="146"/>
    </location>
</feature>
<dbReference type="PANTHER" id="PTHR24198">
    <property type="entry name" value="ANKYRIN REPEAT AND PROTEIN KINASE DOMAIN-CONTAINING PROTEIN"/>
    <property type="match status" value="1"/>
</dbReference>
<organism evidence="4 5">
    <name type="scientific">Metarhizium rileyi (strain RCEF 4871)</name>
    <name type="common">Nomuraea rileyi</name>
    <dbReference type="NCBI Taxonomy" id="1649241"/>
    <lineage>
        <taxon>Eukaryota</taxon>
        <taxon>Fungi</taxon>
        <taxon>Dikarya</taxon>
        <taxon>Ascomycota</taxon>
        <taxon>Pezizomycotina</taxon>
        <taxon>Sordariomycetes</taxon>
        <taxon>Hypocreomycetidae</taxon>
        <taxon>Hypocreales</taxon>
        <taxon>Clavicipitaceae</taxon>
        <taxon>Metarhizium</taxon>
    </lineage>
</organism>
<dbReference type="EMBL" id="SBHS01000038">
    <property type="protein sequence ID" value="TWU71751.1"/>
    <property type="molecule type" value="Genomic_DNA"/>
</dbReference>
<name>A0A5C6G660_METRR</name>
<comment type="caution">
    <text evidence="4">The sequence shown here is derived from an EMBL/GenBank/DDBJ whole genome shotgun (WGS) entry which is preliminary data.</text>
</comment>
<evidence type="ECO:0000256" key="3">
    <source>
        <dbReference type="PROSITE-ProRule" id="PRU00023"/>
    </source>
</evidence>
<dbReference type="Gene3D" id="1.25.40.20">
    <property type="entry name" value="Ankyrin repeat-containing domain"/>
    <property type="match status" value="2"/>
</dbReference>
<dbReference type="AlphaFoldDB" id="A0A5C6G660"/>
<sequence>MSATLAQMPAELLYYICAYLSFTDVVALEGALHGHHPEVVHKYMMERGLKSTRHPLHKLPRKRSTSTGQIINTEIREHRNLWTAFMHAAARGQTSIMLQLLAHGAVNVHASDRDGRTALFLAAKGGYLTSVALILSQGADPQRIDRFGRTSMHYAVQEGHERVVSLLMQNGCDPQLPDSNDMTPIRLAVKARNDAVVEMMLCVIANIDSPALLVAAVEYNNEWAVRSALRHASPNIRHKGTIPLLLSTKPKIIKVLLCDPRIDPNGRTVLIHAARNGLWSVVNLLVAKDGLDIHKIDNNGQSASDYAANMNLNRIENALSNYPLRRSQLRYTWGQQTGRRGHLHLLRRPSSAMYLT</sequence>
<accession>A0A5C6G660</accession>
<dbReference type="Proteomes" id="UP000317257">
    <property type="component" value="Unassembled WGS sequence"/>
</dbReference>
<protein>
    <submittedName>
        <fullName evidence="4">Uncharacterized protein</fullName>
    </submittedName>
</protein>
<dbReference type="SUPFAM" id="SSF48403">
    <property type="entry name" value="Ankyrin repeat"/>
    <property type="match status" value="1"/>
</dbReference>
<feature type="repeat" description="ANK" evidence="3">
    <location>
        <begin position="147"/>
        <end position="179"/>
    </location>
</feature>
<evidence type="ECO:0000256" key="2">
    <source>
        <dbReference type="ARBA" id="ARBA00023043"/>
    </source>
</evidence>
<evidence type="ECO:0000313" key="4">
    <source>
        <dbReference type="EMBL" id="TWU71751.1"/>
    </source>
</evidence>
<dbReference type="SMART" id="SM00248">
    <property type="entry name" value="ANK"/>
    <property type="match status" value="5"/>
</dbReference>
<keyword evidence="2 3" id="KW-0040">ANK repeat</keyword>
<dbReference type="Pfam" id="PF12796">
    <property type="entry name" value="Ank_2"/>
    <property type="match status" value="3"/>
</dbReference>
<dbReference type="InterPro" id="IPR036770">
    <property type="entry name" value="Ankyrin_rpt-contain_sf"/>
</dbReference>
<dbReference type="InterPro" id="IPR002110">
    <property type="entry name" value="Ankyrin_rpt"/>
</dbReference>
<gene>
    <name evidence="4" type="ORF">ED733_003694</name>
</gene>
<dbReference type="PROSITE" id="PS50297">
    <property type="entry name" value="ANK_REP_REGION"/>
    <property type="match status" value="2"/>
</dbReference>
<proteinExistence type="predicted"/>
<keyword evidence="1" id="KW-0677">Repeat</keyword>
<evidence type="ECO:0000256" key="1">
    <source>
        <dbReference type="ARBA" id="ARBA00022737"/>
    </source>
</evidence>
<dbReference type="PROSITE" id="PS50088">
    <property type="entry name" value="ANK_REPEAT"/>
    <property type="match status" value="2"/>
</dbReference>
<reference evidence="5" key="1">
    <citation type="submission" date="2018-12" db="EMBL/GenBank/DDBJ databases">
        <title>The complete genome of Metarhizium rileyi, a key fungal pathogen of Lepidoptera.</title>
        <authorList>
            <person name="Binneck E."/>
            <person name="Lastra C.C.L."/>
            <person name="Sosa-Gomez D.R."/>
        </authorList>
    </citation>
    <scope>NUCLEOTIDE SEQUENCE [LARGE SCALE GENOMIC DNA]</scope>
    <source>
        <strain evidence="5">Cep018-CH2</strain>
    </source>
</reference>
<dbReference type="PANTHER" id="PTHR24198:SF165">
    <property type="entry name" value="ANKYRIN REPEAT-CONTAINING PROTEIN-RELATED"/>
    <property type="match status" value="1"/>
</dbReference>
<evidence type="ECO:0000313" key="5">
    <source>
        <dbReference type="Proteomes" id="UP000317257"/>
    </source>
</evidence>